<dbReference type="EMBL" id="JBBNAG010000002">
    <property type="protein sequence ID" value="KAK9157553.1"/>
    <property type="molecule type" value="Genomic_DNA"/>
</dbReference>
<comment type="caution">
    <text evidence="3">The sequence shown here is derived from an EMBL/GenBank/DDBJ whole genome shotgun (WGS) entry which is preliminary data.</text>
</comment>
<reference evidence="3 4" key="1">
    <citation type="submission" date="2024-01" db="EMBL/GenBank/DDBJ databases">
        <title>Genome assemblies of Stephania.</title>
        <authorList>
            <person name="Yang L."/>
        </authorList>
    </citation>
    <scope>NUCLEOTIDE SEQUENCE [LARGE SCALE GENOMIC DNA]</scope>
    <source>
        <strain evidence="3">JXDWG</strain>
        <tissue evidence="3">Leaf</tissue>
    </source>
</reference>
<keyword evidence="2" id="KW-0812">Transmembrane</keyword>
<evidence type="ECO:0000313" key="3">
    <source>
        <dbReference type="EMBL" id="KAK9157553.1"/>
    </source>
</evidence>
<gene>
    <name evidence="3" type="ORF">Scep_004127</name>
</gene>
<comment type="similarity">
    <text evidence="1">Belongs to the nucleobase:cation symporter-2 (NCS2) (TC 2.A.40) family.</text>
</comment>
<dbReference type="PANTHER" id="PTHR11119">
    <property type="entry name" value="XANTHINE-URACIL / VITAMIN C PERMEASE FAMILY MEMBER"/>
    <property type="match status" value="1"/>
</dbReference>
<feature type="transmembrane region" description="Helical" evidence="2">
    <location>
        <begin position="36"/>
        <end position="62"/>
    </location>
</feature>
<sequence>MRGIQNALIVASTIQIVIGLSGLWRNVTRLLSPLSAISSISLAGFGLYELGSLGVSTCKLLAIDESIMKNRNLNKAASLTWSDVASSVNPQESTLRHMNLKRNSMMWT</sequence>
<evidence type="ECO:0000313" key="4">
    <source>
        <dbReference type="Proteomes" id="UP001419268"/>
    </source>
</evidence>
<keyword evidence="2" id="KW-1133">Transmembrane helix</keyword>
<name>A0AAP0PV49_9MAGN</name>
<dbReference type="Proteomes" id="UP001419268">
    <property type="component" value="Unassembled WGS sequence"/>
</dbReference>
<proteinExistence type="inferred from homology"/>
<keyword evidence="2" id="KW-0472">Membrane</keyword>
<evidence type="ECO:0000256" key="1">
    <source>
        <dbReference type="ARBA" id="ARBA00008821"/>
    </source>
</evidence>
<dbReference type="AlphaFoldDB" id="A0AAP0PV49"/>
<accession>A0AAP0PV49</accession>
<keyword evidence="4" id="KW-1185">Reference proteome</keyword>
<protein>
    <submittedName>
        <fullName evidence="3">Uncharacterized protein</fullName>
    </submittedName>
</protein>
<organism evidence="3 4">
    <name type="scientific">Stephania cephalantha</name>
    <dbReference type="NCBI Taxonomy" id="152367"/>
    <lineage>
        <taxon>Eukaryota</taxon>
        <taxon>Viridiplantae</taxon>
        <taxon>Streptophyta</taxon>
        <taxon>Embryophyta</taxon>
        <taxon>Tracheophyta</taxon>
        <taxon>Spermatophyta</taxon>
        <taxon>Magnoliopsida</taxon>
        <taxon>Ranunculales</taxon>
        <taxon>Menispermaceae</taxon>
        <taxon>Menispermoideae</taxon>
        <taxon>Cissampelideae</taxon>
        <taxon>Stephania</taxon>
    </lineage>
</organism>
<evidence type="ECO:0000256" key="2">
    <source>
        <dbReference type="SAM" id="Phobius"/>
    </source>
</evidence>
<feature type="transmembrane region" description="Helical" evidence="2">
    <location>
        <begin position="7"/>
        <end position="24"/>
    </location>
</feature>